<organism evidence="2 3">
    <name type="scientific">Methanolapillus africanus</name>
    <dbReference type="NCBI Taxonomy" id="3028297"/>
    <lineage>
        <taxon>Archaea</taxon>
        <taxon>Methanobacteriati</taxon>
        <taxon>Methanobacteriota</taxon>
        <taxon>Stenosarchaea group</taxon>
        <taxon>Methanomicrobia</taxon>
        <taxon>Methanosarcinales</taxon>
        <taxon>Methanosarcinaceae</taxon>
        <taxon>Methanolapillus</taxon>
    </lineage>
</organism>
<keyword evidence="3" id="KW-1185">Reference proteome</keyword>
<proteinExistence type="predicted"/>
<gene>
    <name evidence="2" type="ORF">MsAg5_06460</name>
</gene>
<feature type="transmembrane region" description="Helical" evidence="1">
    <location>
        <begin position="6"/>
        <end position="25"/>
    </location>
</feature>
<evidence type="ECO:0000313" key="3">
    <source>
        <dbReference type="Proteomes" id="UP001271789"/>
    </source>
</evidence>
<keyword evidence="1" id="KW-0812">Transmembrane</keyword>
<feature type="transmembrane region" description="Helical" evidence="1">
    <location>
        <begin position="37"/>
        <end position="61"/>
    </location>
</feature>
<dbReference type="AlphaFoldDB" id="A0AAE4MHN8"/>
<comment type="caution">
    <text evidence="2">The sequence shown here is derived from an EMBL/GenBank/DDBJ whole genome shotgun (WGS) entry which is preliminary data.</text>
</comment>
<protein>
    <submittedName>
        <fullName evidence="2">Uncharacterized protein</fullName>
    </submittedName>
</protein>
<evidence type="ECO:0000256" key="1">
    <source>
        <dbReference type="SAM" id="Phobius"/>
    </source>
</evidence>
<keyword evidence="1" id="KW-1133">Transmembrane helix</keyword>
<dbReference type="Proteomes" id="UP001271789">
    <property type="component" value="Unassembled WGS sequence"/>
</dbReference>
<evidence type="ECO:0000313" key="2">
    <source>
        <dbReference type="EMBL" id="MDV0446790.1"/>
    </source>
</evidence>
<keyword evidence="1" id="KW-0472">Membrane</keyword>
<reference evidence="2" key="1">
    <citation type="submission" date="2023-06" db="EMBL/GenBank/DDBJ databases">
        <title>Genome sequence of Methanosarcinaceae archaeon Ag5.</title>
        <authorList>
            <person name="Protasov E."/>
            <person name="Platt K."/>
            <person name="Poehlein A."/>
            <person name="Daniel R."/>
            <person name="Brune A."/>
        </authorList>
    </citation>
    <scope>NUCLEOTIDE SEQUENCE</scope>
    <source>
        <strain evidence="2">Ag5</strain>
    </source>
</reference>
<sequence>MTELFVIFAILSLIAITTAPLLLISAIKKVYNQKSPVLECVLLVIDGFCFWFWLLMVFGSLPTP</sequence>
<accession>A0AAE4MHN8</accession>
<name>A0AAE4MHN8_9EURY</name>
<dbReference type="EMBL" id="JAWDKD010000013">
    <property type="protein sequence ID" value="MDV0446790.1"/>
    <property type="molecule type" value="Genomic_DNA"/>
</dbReference>